<feature type="compositionally biased region" description="Polar residues" evidence="1">
    <location>
        <begin position="274"/>
        <end position="308"/>
    </location>
</feature>
<dbReference type="Proteomes" id="UP000499080">
    <property type="component" value="Unassembled WGS sequence"/>
</dbReference>
<reference evidence="2 3" key="1">
    <citation type="journal article" date="2019" name="Sci. Rep.">
        <title>Orb-weaving spider Araneus ventricosus genome elucidates the spidroin gene catalogue.</title>
        <authorList>
            <person name="Kono N."/>
            <person name="Nakamura H."/>
            <person name="Ohtoshi R."/>
            <person name="Moran D.A.P."/>
            <person name="Shinohara A."/>
            <person name="Yoshida Y."/>
            <person name="Fujiwara M."/>
            <person name="Mori M."/>
            <person name="Tomita M."/>
            <person name="Arakawa K."/>
        </authorList>
    </citation>
    <scope>NUCLEOTIDE SEQUENCE [LARGE SCALE GENOMIC DNA]</scope>
</reference>
<evidence type="ECO:0000256" key="1">
    <source>
        <dbReference type="SAM" id="MobiDB-lite"/>
    </source>
</evidence>
<feature type="region of interest" description="Disordered" evidence="1">
    <location>
        <begin position="272"/>
        <end position="395"/>
    </location>
</feature>
<evidence type="ECO:0000313" key="3">
    <source>
        <dbReference type="Proteomes" id="UP000499080"/>
    </source>
</evidence>
<name>A0A4Y2KRN7_ARAVE</name>
<dbReference type="EMBL" id="BGPR01004951">
    <property type="protein sequence ID" value="GBN05244.1"/>
    <property type="molecule type" value="Genomic_DNA"/>
</dbReference>
<dbReference type="AlphaFoldDB" id="A0A4Y2KRN7"/>
<feature type="compositionally biased region" description="Polar residues" evidence="1">
    <location>
        <begin position="338"/>
        <end position="347"/>
    </location>
</feature>
<dbReference type="OrthoDB" id="8069917at2759"/>
<accession>A0A4Y2KRN7</accession>
<sequence length="395" mass="43637">MGTFDTRSNPAFNIDTLAQHARFLIISLPNNELSKISPFAIEKALKGIGGSPKTVKRLKSGDILIETLSATQTKSFRLAEKFVDHPVNVTVHRGLNSSRGVVSEKELVGSSDTEILEELSSQGVTAVRRINIKRDGKLIPTKHVILTFNGTKLPSTIKAGFLSCPVKPYIPNPIRCFKCQKFGHSIETVRRLTLLIQKICPQLKIEKKIQKLRVRKNISYAEARKLIPEQKSVTYAQTVKSCQPQSTQTIDNTTKIHCPSCCCQPSAPSRLHNKPSTSITSNELPSTSKVASPVNSTISSKSRNADNTKQTKKSEQWEKAKESKAAKRARILAEKRNQNSPSLTKQALTKEDFLNVPDIVSTGNESDPPLKVYLSDEYDMLTSDTDDPPPSSKSS</sequence>
<feature type="compositionally biased region" description="Acidic residues" evidence="1">
    <location>
        <begin position="376"/>
        <end position="387"/>
    </location>
</feature>
<organism evidence="2 3">
    <name type="scientific">Araneus ventricosus</name>
    <name type="common">Orbweaver spider</name>
    <name type="synonym">Epeira ventricosa</name>
    <dbReference type="NCBI Taxonomy" id="182803"/>
    <lineage>
        <taxon>Eukaryota</taxon>
        <taxon>Metazoa</taxon>
        <taxon>Ecdysozoa</taxon>
        <taxon>Arthropoda</taxon>
        <taxon>Chelicerata</taxon>
        <taxon>Arachnida</taxon>
        <taxon>Araneae</taxon>
        <taxon>Araneomorphae</taxon>
        <taxon>Entelegynae</taxon>
        <taxon>Araneoidea</taxon>
        <taxon>Araneidae</taxon>
        <taxon>Araneus</taxon>
    </lineage>
</organism>
<comment type="caution">
    <text evidence="2">The sequence shown here is derived from an EMBL/GenBank/DDBJ whole genome shotgun (WGS) entry which is preliminary data.</text>
</comment>
<feature type="compositionally biased region" description="Basic and acidic residues" evidence="1">
    <location>
        <begin position="312"/>
        <end position="337"/>
    </location>
</feature>
<protein>
    <recommendedName>
        <fullName evidence="4">CCHC-type domain-containing protein</fullName>
    </recommendedName>
</protein>
<evidence type="ECO:0000313" key="2">
    <source>
        <dbReference type="EMBL" id="GBN05244.1"/>
    </source>
</evidence>
<evidence type="ECO:0008006" key="4">
    <source>
        <dbReference type="Google" id="ProtNLM"/>
    </source>
</evidence>
<keyword evidence="3" id="KW-1185">Reference proteome</keyword>
<proteinExistence type="predicted"/>
<gene>
    <name evidence="2" type="ORF">AVEN_116376_1</name>
</gene>